<proteinExistence type="inferred from homology"/>
<evidence type="ECO:0000256" key="10">
    <source>
        <dbReference type="ARBA" id="ARBA00022801"/>
    </source>
</evidence>
<dbReference type="SUPFAM" id="SSF51306">
    <property type="entry name" value="LexA/Signal peptidase"/>
    <property type="match status" value="1"/>
</dbReference>
<feature type="repeat" description="PPR" evidence="14">
    <location>
        <begin position="400"/>
        <end position="434"/>
    </location>
</feature>
<feature type="repeat" description="PPR" evidence="14">
    <location>
        <begin position="330"/>
        <end position="364"/>
    </location>
</feature>
<comment type="catalytic activity">
    <reaction evidence="1">
        <text>Cleavage of hydrophobic, N-terminal signal or leader sequences from secreted and periplasmic proteins.</text>
        <dbReference type="EC" id="3.4.21.89"/>
    </reaction>
</comment>
<keyword evidence="10" id="KW-0378">Hydrolase</keyword>
<dbReference type="NCBIfam" id="TIGR02227">
    <property type="entry name" value="sigpep_I_bact"/>
    <property type="match status" value="1"/>
</dbReference>
<dbReference type="Gene3D" id="1.25.40.10">
    <property type="entry name" value="Tetratricopeptide repeat domain"/>
    <property type="match status" value="3"/>
</dbReference>
<evidence type="ECO:0000259" key="17">
    <source>
        <dbReference type="Pfam" id="PF17177"/>
    </source>
</evidence>
<evidence type="ECO:0000256" key="4">
    <source>
        <dbReference type="ARBA" id="ARBA00009370"/>
    </source>
</evidence>
<accession>A0AAP0MDP3</accession>
<feature type="repeat" description="PPR" evidence="14">
    <location>
        <begin position="435"/>
        <end position="469"/>
    </location>
</feature>
<dbReference type="InterPro" id="IPR000223">
    <property type="entry name" value="Pept_S26A_signal_pept_1"/>
</dbReference>
<feature type="repeat" description="PPR" evidence="14">
    <location>
        <begin position="189"/>
        <end position="223"/>
    </location>
</feature>
<dbReference type="Pfam" id="PF13041">
    <property type="entry name" value="PPR_2"/>
    <property type="match status" value="2"/>
</dbReference>
<feature type="region of interest" description="Disordered" evidence="15">
    <location>
        <begin position="682"/>
        <end position="718"/>
    </location>
</feature>
<dbReference type="EMBL" id="JBCGBO010000004">
    <property type="protein sequence ID" value="KAK9208515.1"/>
    <property type="molecule type" value="Genomic_DNA"/>
</dbReference>
<dbReference type="PROSITE" id="PS51375">
    <property type="entry name" value="PPR"/>
    <property type="match status" value="11"/>
</dbReference>
<sequence>MPQASNSKCCYFIGCMHVHASANQTMQVMLQVPKSTDRKVANLVREKQGGESCKFGQEKGHVIMGKHQEGTTMSKQLVEASPTVEKCLHRDKLHSIKSSVASPVQSCCLVCLGNNGCRIVRSRTKLMNILVGKGKPQEAHYIFNCLIEEGHRPTLITYTTLVAALTRQKRFKSILSLISKVEKDGMKPDSILFNAMINACSESGNVDEAMKIFQKMKDSGCKPTTSTYNTLIKGYGNVGKPEESLKLLQLMSQDKNVKPNDRTYNILVRAWCSKNNIEEAWNVVYKMVASGIQPDAVTYNTLARAYAQYGETYRAEQMLFEMQNDQVRPNERTCGIIVSGYCKEGNMEDAMRFLYRMKQLEVHPNLVVFNSLIKGFLDIKDSDGVDKALTLMEEFGVKPDVVTFSTIMDAWSSAGLMGKCQEIFDDMVKAGIEPDVHVFSILAKGYVRAGEPQKAESILTSMRKYGVHPNVVMFTTVISGWCNAVKMQRAMSIYEKMCEIGINPNLKTYETLLWGYGEAKQPWRAEELLQMMEEKGVRPKKSTIQLVADSWRAIGLASEAKRVLKSAEEDRQSMPNKKDEIAVESIHRKQNLSASNSTFLQIPGVVSGERNGSSAAKIRSQIVLRSDTVWTATKSLFVNTYGSGVQPMVVCRKQCSQHQNPRPLNPKKLLYRLNCNKLKSSGKETKSVVNTGSGGGGGGDGGGGDGSDDEEAEGQSGALPGWLNITSDDAKTVLAALVISLAFRSFVAEPRYIPSLSMYPTFDVGDRIVAEKVTYYFRKPCSNDIVIFKSPPVLQEVGYTDDDVFIKRVVAKEGDVVEVREGKLIVNGVVRNEDYILEAPSYNMTPITVPENSVFVMGDNRNNSYDSHVWGPLPAKNIIGRSVFRYWPPQRIGSTVPEGGCAVDSQLKTNPALPD</sequence>
<organism evidence="18 19">
    <name type="scientific">Citrus x changshan-huyou</name>
    <dbReference type="NCBI Taxonomy" id="2935761"/>
    <lineage>
        <taxon>Eukaryota</taxon>
        <taxon>Viridiplantae</taxon>
        <taxon>Streptophyta</taxon>
        <taxon>Embryophyta</taxon>
        <taxon>Tracheophyta</taxon>
        <taxon>Spermatophyta</taxon>
        <taxon>Magnoliopsida</taxon>
        <taxon>eudicotyledons</taxon>
        <taxon>Gunneridae</taxon>
        <taxon>Pentapetalae</taxon>
        <taxon>rosids</taxon>
        <taxon>malvids</taxon>
        <taxon>Sapindales</taxon>
        <taxon>Rutaceae</taxon>
        <taxon>Aurantioideae</taxon>
        <taxon>Citrus</taxon>
    </lineage>
</organism>
<evidence type="ECO:0000256" key="2">
    <source>
        <dbReference type="ARBA" id="ARBA00004229"/>
    </source>
</evidence>
<protein>
    <recommendedName>
        <fullName evidence="5">signal peptidase I</fullName>
        <ecNumber evidence="5">3.4.21.89</ecNumber>
    </recommendedName>
</protein>
<comment type="subcellular location">
    <subcellularLocation>
        <location evidence="3">Membrane</location>
    </subcellularLocation>
    <subcellularLocation>
        <location evidence="2">Plastid</location>
        <location evidence="2">Chloroplast</location>
    </subcellularLocation>
</comment>
<evidence type="ECO:0000256" key="13">
    <source>
        <dbReference type="PIRSR" id="PIRSR600223-1"/>
    </source>
</evidence>
<keyword evidence="12" id="KW-0472">Membrane</keyword>
<dbReference type="SUPFAM" id="SSF81901">
    <property type="entry name" value="HCP-like"/>
    <property type="match status" value="1"/>
</dbReference>
<evidence type="ECO:0000256" key="11">
    <source>
        <dbReference type="ARBA" id="ARBA00022946"/>
    </source>
</evidence>
<dbReference type="PRINTS" id="PR00727">
    <property type="entry name" value="LEADERPTASE"/>
</dbReference>
<feature type="domain" description="Peptidase S26" evidence="16">
    <location>
        <begin position="730"/>
        <end position="887"/>
    </location>
</feature>
<keyword evidence="19" id="KW-1185">Reference proteome</keyword>
<dbReference type="PANTHER" id="PTHR47931:SF2">
    <property type="entry name" value="OS01G0228400 PROTEIN"/>
    <property type="match status" value="1"/>
</dbReference>
<name>A0AAP0MDP3_9ROSI</name>
<dbReference type="InterPro" id="IPR019533">
    <property type="entry name" value="Peptidase_S26"/>
</dbReference>
<dbReference type="InterPro" id="IPR011990">
    <property type="entry name" value="TPR-like_helical_dom_sf"/>
</dbReference>
<keyword evidence="6" id="KW-0150">Chloroplast</keyword>
<keyword evidence="11" id="KW-0809">Transit peptide</keyword>
<evidence type="ECO:0000256" key="6">
    <source>
        <dbReference type="ARBA" id="ARBA00022528"/>
    </source>
</evidence>
<dbReference type="CDD" id="cd06530">
    <property type="entry name" value="S26_SPase_I"/>
    <property type="match status" value="1"/>
</dbReference>
<dbReference type="NCBIfam" id="TIGR00756">
    <property type="entry name" value="PPR"/>
    <property type="match status" value="9"/>
</dbReference>
<dbReference type="PROSITE" id="PS00761">
    <property type="entry name" value="SPASE_I_3"/>
    <property type="match status" value="1"/>
</dbReference>
<gene>
    <name evidence="18" type="ORF">WN944_000872</name>
</gene>
<feature type="repeat" description="PPR" evidence="14">
    <location>
        <begin position="260"/>
        <end position="294"/>
    </location>
</feature>
<dbReference type="AlphaFoldDB" id="A0AAP0MDP3"/>
<feature type="active site" evidence="13">
    <location>
        <position position="757"/>
    </location>
</feature>
<reference evidence="18 19" key="1">
    <citation type="submission" date="2024-05" db="EMBL/GenBank/DDBJ databases">
        <title>Haplotype-resolved chromosome-level genome assembly of Huyou (Citrus changshanensis).</title>
        <authorList>
            <person name="Miao C."/>
            <person name="Chen W."/>
            <person name="Wu Y."/>
            <person name="Wang L."/>
            <person name="Zhao S."/>
            <person name="Grierson D."/>
            <person name="Xu C."/>
            <person name="Chen K."/>
        </authorList>
    </citation>
    <scope>NUCLEOTIDE SEQUENCE [LARGE SCALE GENOMIC DNA]</scope>
    <source>
        <strain evidence="18">01-14</strain>
        <tissue evidence="18">Leaf</tissue>
    </source>
</reference>
<evidence type="ECO:0000256" key="12">
    <source>
        <dbReference type="ARBA" id="ARBA00023136"/>
    </source>
</evidence>
<evidence type="ECO:0000313" key="18">
    <source>
        <dbReference type="EMBL" id="KAK9208515.1"/>
    </source>
</evidence>
<evidence type="ECO:0000256" key="15">
    <source>
        <dbReference type="SAM" id="MobiDB-lite"/>
    </source>
</evidence>
<comment type="similarity">
    <text evidence="4">Belongs to the peptidase S26 family.</text>
</comment>
<evidence type="ECO:0000259" key="16">
    <source>
        <dbReference type="Pfam" id="PF10502"/>
    </source>
</evidence>
<keyword evidence="8" id="KW-0645">Protease</keyword>
<evidence type="ECO:0000256" key="14">
    <source>
        <dbReference type="PROSITE-ProRule" id="PRU00708"/>
    </source>
</evidence>
<dbReference type="GO" id="GO:0004252">
    <property type="term" value="F:serine-type endopeptidase activity"/>
    <property type="evidence" value="ECO:0007669"/>
    <property type="project" value="InterPro"/>
</dbReference>
<feature type="repeat" description="PPR" evidence="14">
    <location>
        <begin position="470"/>
        <end position="504"/>
    </location>
</feature>
<dbReference type="EC" id="3.4.21.89" evidence="5"/>
<evidence type="ECO:0000256" key="1">
    <source>
        <dbReference type="ARBA" id="ARBA00000677"/>
    </source>
</evidence>
<dbReference type="GO" id="GO:0016020">
    <property type="term" value="C:membrane"/>
    <property type="evidence" value="ECO:0007669"/>
    <property type="project" value="UniProtKB-SubCell"/>
</dbReference>
<dbReference type="GO" id="GO:0006465">
    <property type="term" value="P:signal peptide processing"/>
    <property type="evidence" value="ECO:0007669"/>
    <property type="project" value="InterPro"/>
</dbReference>
<feature type="active site" evidence="13">
    <location>
        <position position="807"/>
    </location>
</feature>
<feature type="repeat" description="PPR" evidence="14">
    <location>
        <begin position="224"/>
        <end position="259"/>
    </location>
</feature>
<dbReference type="Gene3D" id="2.10.109.10">
    <property type="entry name" value="Umud Fragment, subunit A"/>
    <property type="match status" value="1"/>
</dbReference>
<evidence type="ECO:0000256" key="7">
    <source>
        <dbReference type="ARBA" id="ARBA00022640"/>
    </source>
</evidence>
<dbReference type="InterPro" id="IPR019756">
    <property type="entry name" value="Pept_S26A_signal_pept_1_Ser-AS"/>
</dbReference>
<keyword evidence="9" id="KW-0677">Repeat</keyword>
<evidence type="ECO:0000256" key="5">
    <source>
        <dbReference type="ARBA" id="ARBA00013208"/>
    </source>
</evidence>
<dbReference type="GO" id="GO:0009003">
    <property type="term" value="F:signal peptidase activity"/>
    <property type="evidence" value="ECO:0007669"/>
    <property type="project" value="UniProtKB-EC"/>
</dbReference>
<feature type="repeat" description="PPR" evidence="14">
    <location>
        <begin position="505"/>
        <end position="539"/>
    </location>
</feature>
<feature type="repeat" description="PPR" evidence="14">
    <location>
        <begin position="154"/>
        <end position="188"/>
    </location>
</feature>
<keyword evidence="7" id="KW-0934">Plastid</keyword>
<comment type="caution">
    <text evidence="18">The sequence shown here is derived from an EMBL/GenBank/DDBJ whole genome shotgun (WGS) entry which is preliminary data.</text>
</comment>
<evidence type="ECO:0000256" key="3">
    <source>
        <dbReference type="ARBA" id="ARBA00004370"/>
    </source>
</evidence>
<feature type="repeat" description="PPR" evidence="14">
    <location>
        <begin position="295"/>
        <end position="329"/>
    </location>
</feature>
<dbReference type="Pfam" id="PF17177">
    <property type="entry name" value="PPR_long"/>
    <property type="match status" value="1"/>
</dbReference>
<dbReference type="GO" id="GO:0009534">
    <property type="term" value="C:chloroplast thylakoid"/>
    <property type="evidence" value="ECO:0007669"/>
    <property type="project" value="UniProtKB-ARBA"/>
</dbReference>
<dbReference type="Proteomes" id="UP001428341">
    <property type="component" value="Unassembled WGS sequence"/>
</dbReference>
<dbReference type="InterPro" id="IPR019758">
    <property type="entry name" value="Pept_S26A_signal_pept_1_CS"/>
</dbReference>
<evidence type="ECO:0000313" key="19">
    <source>
        <dbReference type="Proteomes" id="UP001428341"/>
    </source>
</evidence>
<dbReference type="Pfam" id="PF10502">
    <property type="entry name" value="Peptidase_S26"/>
    <property type="match status" value="1"/>
</dbReference>
<dbReference type="PROSITE" id="PS00501">
    <property type="entry name" value="SPASE_I_1"/>
    <property type="match status" value="1"/>
</dbReference>
<evidence type="ECO:0000256" key="8">
    <source>
        <dbReference type="ARBA" id="ARBA00022670"/>
    </source>
</evidence>
<feature type="compositionally biased region" description="Gly residues" evidence="15">
    <location>
        <begin position="692"/>
        <end position="705"/>
    </location>
</feature>
<dbReference type="InterPro" id="IPR036286">
    <property type="entry name" value="LexA/Signal_pep-like_sf"/>
</dbReference>
<dbReference type="InterPro" id="IPR002885">
    <property type="entry name" value="PPR_rpt"/>
</dbReference>
<dbReference type="InterPro" id="IPR033443">
    <property type="entry name" value="PROP1-like_PPR_dom"/>
</dbReference>
<evidence type="ECO:0000256" key="9">
    <source>
        <dbReference type="ARBA" id="ARBA00022737"/>
    </source>
</evidence>
<dbReference type="PANTHER" id="PTHR47931">
    <property type="entry name" value="OS01G0228400 PROTEIN"/>
    <property type="match status" value="1"/>
</dbReference>
<feature type="repeat" description="PPR" evidence="14">
    <location>
        <begin position="365"/>
        <end position="399"/>
    </location>
</feature>
<feature type="domain" description="PROP1-like PPR" evidence="17">
    <location>
        <begin position="166"/>
        <end position="338"/>
    </location>
</feature>
<dbReference type="FunFam" id="2.10.109.10:FF:000012">
    <property type="entry name" value="Peptidase/ serine-type peptidase"/>
    <property type="match status" value="1"/>
</dbReference>